<evidence type="ECO:0000313" key="1">
    <source>
        <dbReference type="EMBL" id="MBW0514647.1"/>
    </source>
</evidence>
<gene>
    <name evidence="1" type="ORF">O181_054362</name>
</gene>
<dbReference type="AlphaFoldDB" id="A0A9Q3HSG3"/>
<evidence type="ECO:0000313" key="2">
    <source>
        <dbReference type="Proteomes" id="UP000765509"/>
    </source>
</evidence>
<name>A0A9Q3HSG3_9BASI</name>
<sequence>MIQFLEDMMRRFCAYELEFKDSDGFTHYCCTLIPALELAYKTSVHSSTVQTPAILEKGWNPRLPAVKTTNNHPPNGCCNIFMPNYALLAISSFHWPFMASGHILPSLALLANSPPHQPPENYPCFWAWVVFSSRGLWPL</sequence>
<protein>
    <submittedName>
        <fullName evidence="1">Uncharacterized protein</fullName>
    </submittedName>
</protein>
<keyword evidence="2" id="KW-1185">Reference proteome</keyword>
<accession>A0A9Q3HSG3</accession>
<dbReference type="Proteomes" id="UP000765509">
    <property type="component" value="Unassembled WGS sequence"/>
</dbReference>
<dbReference type="EMBL" id="AVOT02024139">
    <property type="protein sequence ID" value="MBW0514647.1"/>
    <property type="molecule type" value="Genomic_DNA"/>
</dbReference>
<comment type="caution">
    <text evidence="1">The sequence shown here is derived from an EMBL/GenBank/DDBJ whole genome shotgun (WGS) entry which is preliminary data.</text>
</comment>
<organism evidence="1 2">
    <name type="scientific">Austropuccinia psidii MF-1</name>
    <dbReference type="NCBI Taxonomy" id="1389203"/>
    <lineage>
        <taxon>Eukaryota</taxon>
        <taxon>Fungi</taxon>
        <taxon>Dikarya</taxon>
        <taxon>Basidiomycota</taxon>
        <taxon>Pucciniomycotina</taxon>
        <taxon>Pucciniomycetes</taxon>
        <taxon>Pucciniales</taxon>
        <taxon>Sphaerophragmiaceae</taxon>
        <taxon>Austropuccinia</taxon>
    </lineage>
</organism>
<reference evidence="1" key="1">
    <citation type="submission" date="2021-03" db="EMBL/GenBank/DDBJ databases">
        <title>Draft genome sequence of rust myrtle Austropuccinia psidii MF-1, a brazilian biotype.</title>
        <authorList>
            <person name="Quecine M.C."/>
            <person name="Pachon D.M.R."/>
            <person name="Bonatelli M.L."/>
            <person name="Correr F.H."/>
            <person name="Franceschini L.M."/>
            <person name="Leite T.F."/>
            <person name="Margarido G.R.A."/>
            <person name="Almeida C.A."/>
            <person name="Ferrarezi J.A."/>
            <person name="Labate C.A."/>
        </authorList>
    </citation>
    <scope>NUCLEOTIDE SEQUENCE</scope>
    <source>
        <strain evidence="1">MF-1</strain>
    </source>
</reference>
<proteinExistence type="predicted"/>